<comment type="similarity">
    <text evidence="1">Belongs to the methyltransferase superfamily. L-isoaspartyl/D-aspartyl protein methyltransferase family.</text>
</comment>
<dbReference type="Proteomes" id="UP001217476">
    <property type="component" value="Chromosome"/>
</dbReference>
<sequence length="218" mass="23480">MIDFDRARQIMVDGQLRAGGVFETRLISEMGRLPRERFVPEARRDLAYVDDLHWFDRPPAGRFMPAPAILAKLIQLAEIAPSDDVLDIGATTGYATAVMAGLAASVTGLEPDAGLAERATANLAVQQIGNARVISGGLEKFSPSAFDVIMAEGMIDTVPPLWLHLLRPGGRIVALLRNGPIGTAHVYVSADGKVTQRSTFNASLPLLPGHEVVKEFEL</sequence>
<reference evidence="4" key="1">
    <citation type="submission" date="2023-03" db="EMBL/GenBank/DDBJ databases">
        <title>Andean soil-derived lignocellulolytic bacterial consortium as a source of novel taxa and putative plastic-active enzymes.</title>
        <authorList>
            <person name="Diaz-Garcia L."/>
            <person name="Chuvochina M."/>
            <person name="Feuerriegel G."/>
            <person name="Bunk B."/>
            <person name="Sproer C."/>
            <person name="Streit W.R."/>
            <person name="Rodriguez L.M."/>
            <person name="Overmann J."/>
            <person name="Jimenez D.J."/>
        </authorList>
    </citation>
    <scope>NUCLEOTIDE SEQUENCE</scope>
    <source>
        <strain evidence="4">MAG 4196</strain>
    </source>
</reference>
<protein>
    <recommendedName>
        <fullName evidence="2">Protein-L-isoaspartate O-methyltransferase</fullName>
    </recommendedName>
    <alternativeName>
        <fullName evidence="3">Protein L-isoaspartyl methyltransferase</fullName>
    </alternativeName>
</protein>
<evidence type="ECO:0000256" key="3">
    <source>
        <dbReference type="ARBA" id="ARBA00030757"/>
    </source>
</evidence>
<dbReference type="Pfam" id="PF01135">
    <property type="entry name" value="PCMT"/>
    <property type="match status" value="1"/>
</dbReference>
<dbReference type="Gene3D" id="3.40.50.150">
    <property type="entry name" value="Vaccinia Virus protein VP39"/>
    <property type="match status" value="1"/>
</dbReference>
<dbReference type="GO" id="GO:0005737">
    <property type="term" value="C:cytoplasm"/>
    <property type="evidence" value="ECO:0007669"/>
    <property type="project" value="TreeGrafter"/>
</dbReference>
<dbReference type="InterPro" id="IPR029063">
    <property type="entry name" value="SAM-dependent_MTases_sf"/>
</dbReference>
<accession>A0AAJ6B138</accession>
<name>A0AAJ6B138_9HYPH</name>
<evidence type="ECO:0000313" key="5">
    <source>
        <dbReference type="Proteomes" id="UP001217476"/>
    </source>
</evidence>
<dbReference type="EMBL" id="CP119312">
    <property type="protein sequence ID" value="WEK06350.1"/>
    <property type="molecule type" value="Genomic_DNA"/>
</dbReference>
<proteinExistence type="inferred from homology"/>
<dbReference type="SUPFAM" id="SSF53335">
    <property type="entry name" value="S-adenosyl-L-methionine-dependent methyltransferases"/>
    <property type="match status" value="1"/>
</dbReference>
<organism evidence="4 5">
    <name type="scientific">Candidatus Devosia phytovorans</name>
    <dbReference type="NCBI Taxonomy" id="3121372"/>
    <lineage>
        <taxon>Bacteria</taxon>
        <taxon>Pseudomonadati</taxon>
        <taxon>Pseudomonadota</taxon>
        <taxon>Alphaproteobacteria</taxon>
        <taxon>Hyphomicrobiales</taxon>
        <taxon>Devosiaceae</taxon>
        <taxon>Devosia</taxon>
    </lineage>
</organism>
<dbReference type="PANTHER" id="PTHR11579">
    <property type="entry name" value="PROTEIN-L-ISOASPARTATE O-METHYLTRANSFERASE"/>
    <property type="match status" value="1"/>
</dbReference>
<gene>
    <name evidence="4" type="ORF">P0Y65_08910</name>
</gene>
<dbReference type="CDD" id="cd02440">
    <property type="entry name" value="AdoMet_MTases"/>
    <property type="match status" value="1"/>
</dbReference>
<dbReference type="AlphaFoldDB" id="A0AAJ6B138"/>
<dbReference type="GO" id="GO:0004719">
    <property type="term" value="F:protein-L-isoaspartate (D-aspartate) O-methyltransferase activity"/>
    <property type="evidence" value="ECO:0007669"/>
    <property type="project" value="InterPro"/>
</dbReference>
<evidence type="ECO:0000256" key="1">
    <source>
        <dbReference type="ARBA" id="ARBA00005369"/>
    </source>
</evidence>
<dbReference type="InterPro" id="IPR000682">
    <property type="entry name" value="PCMT"/>
</dbReference>
<evidence type="ECO:0000313" key="4">
    <source>
        <dbReference type="EMBL" id="WEK06350.1"/>
    </source>
</evidence>
<evidence type="ECO:0000256" key="2">
    <source>
        <dbReference type="ARBA" id="ARBA00013346"/>
    </source>
</evidence>
<dbReference type="PANTHER" id="PTHR11579:SF18">
    <property type="entry name" value="PROTEIN-L-ISOASPARTATE O-METHYLTRANSFERASE"/>
    <property type="match status" value="1"/>
</dbReference>